<feature type="domain" description="PHD-type" evidence="7">
    <location>
        <begin position="542"/>
        <end position="594"/>
    </location>
</feature>
<feature type="compositionally biased region" description="Polar residues" evidence="6">
    <location>
        <begin position="2065"/>
        <end position="2083"/>
    </location>
</feature>
<feature type="region of interest" description="Disordered" evidence="6">
    <location>
        <begin position="1"/>
        <end position="323"/>
    </location>
</feature>
<dbReference type="InterPro" id="IPR043151">
    <property type="entry name" value="BAH_sf"/>
</dbReference>
<evidence type="ECO:0000313" key="12">
    <source>
        <dbReference type="Proteomes" id="UP000018087"/>
    </source>
</evidence>
<evidence type="ECO:0000256" key="6">
    <source>
        <dbReference type="SAM" id="MobiDB-lite"/>
    </source>
</evidence>
<dbReference type="InterPro" id="IPR011011">
    <property type="entry name" value="Znf_FYVE_PHD"/>
</dbReference>
<dbReference type="eggNOG" id="KOG0955">
    <property type="taxonomic scope" value="Eukaryota"/>
</dbReference>
<feature type="compositionally biased region" description="Pro residues" evidence="6">
    <location>
        <begin position="2000"/>
        <end position="2015"/>
    </location>
</feature>
<sequence>MAPPKSSQPSSGSAGVEGSSTSATASTSAAAAASTSSARSTLPSSKSSSPKPQSSSNSTSHKLPASLASSSYSVLPKMSDPTPPPSSANRTRRSSSPAAAAATSTSSISKRPSRDSTNGDSTNGTAATNGDAASHYGTRSRNRTGGARPNYAEDKDMDMFEMYPERRDDEPAKKAESSSSSSRKSANAGSSGSTAAGASSSASLLDREPLRPTNGHSNGSSERERERDRLRKPLPSSSANASDSGAASSSNHQNSTSHSKSSSSAHSQHKDRDHHHASSVASTNGTSSQSQSSSNPRKRKAAAGSSSSDKASPSSGSSSGTAYGSSTPLLNISLKKNGAAAAAAAAAASSASHADGTNGYGNTNLMTFEKHGAKPTKAGQLVADDGSVLNVNDHVYLVCEPPGEPYYLGRVMEFLHPKNNTSLPVDAVRVNWYYRPRDIGRKAQDTRSVFATMHSDISPLTALRGKCTIKHKAEIDSLDLYRKEPNCFWFDKLYDRYIQKNYEVIPTFQIVNVPDRVKKVLHERWRYILIEQGRGKDLTAAAKQCKRCSGFCASNNSVDCAVCAKTYHMSCVRPPLLKKPSRGFAWSCAACSRAQERLLEARHTPNVIDGRTPDATGAAAGAATAAAADDDELLDDDDEDGAGGDTGRTSPDQDEDAHPPATAEQQYQASLWPYRYLGIHCKVEDALDYDDRIYPRAATRVGPRHQAVVLPWPGRPVEYVMPPDIKKATRREARQNKEALAAYERERESRPKWIQDTPAGYIERGQDYDDDDERNTAYLLYKSPNAPPSVPPAEKPAAGAADADAGSADCKMDIDPPETKDAKTKKTPDISDEEIDQFMDKAVAKAAKLGVPPRSTNLHDVAADLLFHNNFNTDKALKELDRKKPDEFREPILNAAEYKRFEDAVTKFGSELHLVTRHVKTVFYGDIVRYYYAWKKSERGKIIWGNNASRKGKKEAKEAKKAEAAAANKIQDDVADDVDDSAFDTDKADALKRQFQCKFCSTKTSRQWRRAPAAVPTGVLAESLGGGSGRSSNRERSQNQNTQQYVAALCRRCSELWRRYAVQWEDVEALTAKVTNAGGRLVKRKLDDELMKEIAAAEEMIRLTEANFSALHQSTEPPRKRFKGQNGSAADKDADYNASDSASSSTYPASSSNNRRRDRERANAERAAAERDRSATAERASGGGRSNGSTPAVGGGRSSANAYSRTVAELLPEPKKLPCAVCLKTNLANEDQRVVCRDCRLTVHRSCYGVLDNRNPHKWLCDMCTNDRNPHMSINYNCVLCPVEHSKPAAGAQTSSSHSKRSDAQGRERDRIDREQAKKADEYYRKRQEELNKPVNPREALKRTADNNWIHVTCAVWTPEIKFGRARALEPAEGVASVPRARYDEQCKICKTKSTGACVSCNQCRAQFHVQCAHQAGYIFGFDLVPVKGSRRDQANIVTLNGVNGLLVPAIWCRDHIPLKSSAYLPYEKIDGSDMSGLQFYVENYKQADLALTGCARKANLLSIASKMSGSLVAGANSAAGRGSSPDQNTAPQSNGSNSRQGSVYLNGDFGSKLSAATATAVGAKKAVKDNKVCLTCGSDVSPKWHAIDKTQERELANGFYGKMGEEAQKFVAQRNYQCHKCKKTGRKPSPHSHDREMHDRAVHGLEHVHREQERAQEHELARGLVTEFTSHPHGGRPNPQASPHTQHHHHRSGSSQGHIAHSLTGTPSQSRETEHRSTVVKREEEPYSDDMQRLAPRYPPESDLSRPPPSQSQLHQAPPLLPAHQQPLPPPSQSLSQPQTPSQLPPRAPSSHHHNILHPVDHARPDPPQRSPYSHAQQLPASTHPPSSSGGPPTGLGSSRSPPDMAPRYWSSNMGSSGAAPPPPPPLPQQAPPPLTSIRPGSSRGTPSPHTMHSAPHMQQHHSPHSMSVPPRSSVSQQAPPAPVHPYSSSSYSDWRRPPTSSQAPPPPPPSSRREPLHSASTSNSFTHNHLRPPPLSGMQNSGSSGGEYMGQSVMNGRPPSPPRRSLGGPPPPLAHERNSRDPYGHSYGGHAPYGTSHGSSQHSPQMQSTSPHHPFAQMLHPQRSASSNASFMNAGLNTNNVTREDFTLRGPANNAAPPPPRPSEPRNGSSASSNPSLRNLLS</sequence>
<feature type="region of interest" description="Disordered" evidence="6">
    <location>
        <begin position="1669"/>
        <end position="2124"/>
    </location>
</feature>
<dbReference type="PANTHER" id="PTHR47672">
    <property type="entry name" value="E3 UBIQUITIN-PROTEIN LIGASE SNT2"/>
    <property type="match status" value="1"/>
</dbReference>
<feature type="compositionally biased region" description="Basic and acidic residues" evidence="6">
    <location>
        <begin position="151"/>
        <end position="176"/>
    </location>
</feature>
<dbReference type="InterPro" id="IPR034732">
    <property type="entry name" value="EPHD"/>
</dbReference>
<dbReference type="GO" id="GO:0048189">
    <property type="term" value="C:Lid2 complex"/>
    <property type="evidence" value="ECO:0007669"/>
    <property type="project" value="TreeGrafter"/>
</dbReference>
<feature type="compositionally biased region" description="Low complexity" evidence="6">
    <location>
        <begin position="10"/>
        <end position="62"/>
    </location>
</feature>
<dbReference type="HOGENOM" id="CLU_001514_0_0_1"/>
<evidence type="ECO:0000256" key="1">
    <source>
        <dbReference type="ARBA" id="ARBA00022723"/>
    </source>
</evidence>
<dbReference type="GO" id="GO:0003682">
    <property type="term" value="F:chromatin binding"/>
    <property type="evidence" value="ECO:0007669"/>
    <property type="project" value="InterPro"/>
</dbReference>
<dbReference type="Gene3D" id="2.30.30.490">
    <property type="match status" value="1"/>
</dbReference>
<evidence type="ECO:0000256" key="5">
    <source>
        <dbReference type="PROSITE-ProRule" id="PRU00146"/>
    </source>
</evidence>
<feature type="compositionally biased region" description="Low complexity" evidence="6">
    <location>
        <begin position="236"/>
        <end position="266"/>
    </location>
</feature>
<keyword evidence="1" id="KW-0479">Metal-binding</keyword>
<feature type="region of interest" description="Disordered" evidence="6">
    <location>
        <begin position="1019"/>
        <end position="1040"/>
    </location>
</feature>
<feature type="compositionally biased region" description="Pro residues" evidence="6">
    <location>
        <begin position="1861"/>
        <end position="1876"/>
    </location>
</feature>
<feature type="compositionally biased region" description="Low complexity" evidence="6">
    <location>
        <begin position="1516"/>
        <end position="1525"/>
    </location>
</feature>
<dbReference type="PROSITE" id="PS51156">
    <property type="entry name" value="ELM2"/>
    <property type="match status" value="1"/>
</dbReference>
<dbReference type="InterPro" id="IPR001025">
    <property type="entry name" value="BAH_dom"/>
</dbReference>
<feature type="compositionally biased region" description="Basic and acidic residues" evidence="6">
    <location>
        <begin position="742"/>
        <end position="753"/>
    </location>
</feature>
<dbReference type="GO" id="GO:0004842">
    <property type="term" value="F:ubiquitin-protein transferase activity"/>
    <property type="evidence" value="ECO:0007669"/>
    <property type="project" value="TreeGrafter"/>
</dbReference>
<feature type="compositionally biased region" description="Low complexity" evidence="6">
    <location>
        <begin position="1752"/>
        <end position="1767"/>
    </location>
</feature>
<feature type="compositionally biased region" description="Low complexity" evidence="6">
    <location>
        <begin position="282"/>
        <end position="295"/>
    </location>
</feature>
<dbReference type="FunFam" id="2.30.30.490:FF:000018">
    <property type="entry name" value="Lid2 complex component snt2"/>
    <property type="match status" value="1"/>
</dbReference>
<feature type="compositionally biased region" description="Low complexity" evidence="6">
    <location>
        <begin position="1821"/>
        <end position="1844"/>
    </location>
</feature>
<feature type="compositionally biased region" description="Basic and acidic residues" evidence="6">
    <location>
        <begin position="221"/>
        <end position="231"/>
    </location>
</feature>
<organism evidence="11 12">
    <name type="scientific">Sporothrix schenckii (strain ATCC 58251 / de Perez 2211183)</name>
    <name type="common">Rose-picker's disease fungus</name>
    <dbReference type="NCBI Taxonomy" id="1391915"/>
    <lineage>
        <taxon>Eukaryota</taxon>
        <taxon>Fungi</taxon>
        <taxon>Dikarya</taxon>
        <taxon>Ascomycota</taxon>
        <taxon>Pezizomycotina</taxon>
        <taxon>Sordariomycetes</taxon>
        <taxon>Sordariomycetidae</taxon>
        <taxon>Ophiostomatales</taxon>
        <taxon>Ophiostomataceae</taxon>
        <taxon>Sporothrix</taxon>
    </lineage>
</organism>
<dbReference type="SMART" id="SM00249">
    <property type="entry name" value="PHD"/>
    <property type="match status" value="3"/>
</dbReference>
<dbReference type="Gene3D" id="3.30.40.10">
    <property type="entry name" value="Zinc/RING finger domain, C3HC4 (zinc finger)"/>
    <property type="match status" value="3"/>
</dbReference>
<dbReference type="InterPro" id="IPR001965">
    <property type="entry name" value="Znf_PHD"/>
</dbReference>
<accession>U7PY34</accession>
<feature type="compositionally biased region" description="Polar residues" evidence="6">
    <location>
        <begin position="1526"/>
        <end position="1542"/>
    </location>
</feature>
<dbReference type="Gene3D" id="1.10.10.60">
    <property type="entry name" value="Homeodomain-like"/>
    <property type="match status" value="1"/>
</dbReference>
<dbReference type="CDD" id="cd15497">
    <property type="entry name" value="PHD1_Snt2p_like"/>
    <property type="match status" value="1"/>
</dbReference>
<feature type="compositionally biased region" description="Acidic residues" evidence="6">
    <location>
        <begin position="628"/>
        <end position="642"/>
    </location>
</feature>
<feature type="compositionally biased region" description="Polar residues" evidence="6">
    <location>
        <begin position="2038"/>
        <end position="2053"/>
    </location>
</feature>
<feature type="compositionally biased region" description="Basic and acidic residues" evidence="6">
    <location>
        <begin position="2016"/>
        <end position="2025"/>
    </location>
</feature>
<feature type="region of interest" description="Disordered" evidence="6">
    <location>
        <begin position="603"/>
        <end position="664"/>
    </location>
</feature>
<feature type="domain" description="BAH" evidence="8">
    <location>
        <begin position="387"/>
        <end position="505"/>
    </location>
</feature>
<dbReference type="Proteomes" id="UP000018087">
    <property type="component" value="Unassembled WGS sequence"/>
</dbReference>
<feature type="compositionally biased region" description="Low complexity" evidence="6">
    <location>
        <begin position="122"/>
        <end position="133"/>
    </location>
</feature>
<feature type="compositionally biased region" description="Basic and acidic residues" evidence="6">
    <location>
        <begin position="810"/>
        <end position="829"/>
    </location>
</feature>
<keyword evidence="4" id="KW-0539">Nucleus</keyword>
<dbReference type="Pfam" id="PF01426">
    <property type="entry name" value="BAH"/>
    <property type="match status" value="1"/>
</dbReference>
<evidence type="ECO:0000259" key="8">
    <source>
        <dbReference type="PROSITE" id="PS51038"/>
    </source>
</evidence>
<feature type="region of interest" description="Disordered" evidence="6">
    <location>
        <begin position="1516"/>
        <end position="1542"/>
    </location>
</feature>
<dbReference type="EMBL" id="KI440844">
    <property type="protein sequence ID" value="ERS99861.1"/>
    <property type="molecule type" value="Genomic_DNA"/>
</dbReference>
<dbReference type="InterPro" id="IPR013083">
    <property type="entry name" value="Znf_RING/FYVE/PHD"/>
</dbReference>
<feature type="compositionally biased region" description="Basic and acidic residues" evidence="6">
    <location>
        <begin position="1712"/>
        <end position="1726"/>
    </location>
</feature>
<keyword evidence="3" id="KW-0862">Zinc</keyword>
<feature type="compositionally biased region" description="Basic and acidic residues" evidence="6">
    <location>
        <begin position="1155"/>
        <end position="1176"/>
    </location>
</feature>
<feature type="region of interest" description="Disordered" evidence="6">
    <location>
        <begin position="742"/>
        <end position="770"/>
    </location>
</feature>
<dbReference type="SUPFAM" id="SSF57903">
    <property type="entry name" value="FYVE/PHD zinc finger"/>
    <property type="match status" value="2"/>
</dbReference>
<keyword evidence="2 5" id="KW-0863">Zinc-finger</keyword>
<feature type="compositionally biased region" description="Polar residues" evidence="6">
    <location>
        <begin position="1880"/>
        <end position="1892"/>
    </location>
</feature>
<feature type="domain" description="PHD-type" evidence="10">
    <location>
        <begin position="1324"/>
        <end position="1431"/>
    </location>
</feature>
<feature type="compositionally biased region" description="Polar residues" evidence="6">
    <location>
        <begin position="2113"/>
        <end position="2124"/>
    </location>
</feature>
<dbReference type="SMART" id="SM00439">
    <property type="entry name" value="BAH"/>
    <property type="match status" value="1"/>
</dbReference>
<feature type="domain" description="PHD-type" evidence="7">
    <location>
        <begin position="1216"/>
        <end position="1267"/>
    </location>
</feature>
<feature type="compositionally biased region" description="Low complexity" evidence="6">
    <location>
        <begin position="302"/>
        <end position="323"/>
    </location>
</feature>
<keyword evidence="12" id="KW-1185">Reference proteome</keyword>
<evidence type="ECO:0000256" key="3">
    <source>
        <dbReference type="ARBA" id="ARBA00022833"/>
    </source>
</evidence>
<proteinExistence type="predicted"/>
<reference evidence="12" key="1">
    <citation type="journal article" date="2014" name="Genome Announc.">
        <title>Genome sequence of the pathogenic fungus Sporothrix schenckii (ATCC 58251).</title>
        <authorList>
            <person name="Cuomo C.A."/>
            <person name="Rodriguez-Del Valle N."/>
            <person name="Perez-Sanchez L."/>
            <person name="Abouelleil A."/>
            <person name="Goldberg J."/>
            <person name="Young S."/>
            <person name="Zeng Q."/>
            <person name="Birren B.W."/>
        </authorList>
    </citation>
    <scope>NUCLEOTIDE SEQUENCE [LARGE SCALE GENOMIC DNA]</scope>
    <source>
        <strain evidence="12">ATCC 58251 / de Perez 2211183</strain>
    </source>
</reference>
<dbReference type="PROSITE" id="PS50016">
    <property type="entry name" value="ZF_PHD_2"/>
    <property type="match status" value="2"/>
</dbReference>
<dbReference type="PROSITE" id="PS51038">
    <property type="entry name" value="BAH"/>
    <property type="match status" value="1"/>
</dbReference>
<evidence type="ECO:0000259" key="10">
    <source>
        <dbReference type="PROSITE" id="PS51805"/>
    </source>
</evidence>
<dbReference type="PROSITE" id="PS51805">
    <property type="entry name" value="EPHD"/>
    <property type="match status" value="1"/>
</dbReference>
<feature type="compositionally biased region" description="Basic and acidic residues" evidence="6">
    <location>
        <begin position="1300"/>
        <end position="1332"/>
    </location>
</feature>
<gene>
    <name evidence="11" type="ORF">HMPREF1624_03226</name>
</gene>
<dbReference type="GO" id="GO:0036205">
    <property type="term" value="P:histone catabolic process"/>
    <property type="evidence" value="ECO:0007669"/>
    <property type="project" value="TreeGrafter"/>
</dbReference>
<feature type="compositionally biased region" description="Low complexity" evidence="6">
    <location>
        <begin position="1774"/>
        <end position="1783"/>
    </location>
</feature>
<feature type="region of interest" description="Disordered" evidence="6">
    <location>
        <begin position="1288"/>
        <end position="1339"/>
    </location>
</feature>
<feature type="domain" description="ELM2" evidence="9">
    <location>
        <begin position="697"/>
        <end position="884"/>
    </location>
</feature>
<dbReference type="Pfam" id="PF00628">
    <property type="entry name" value="PHD"/>
    <property type="match status" value="1"/>
</dbReference>
<feature type="compositionally biased region" description="Low complexity" evidence="6">
    <location>
        <begin position="177"/>
        <end position="203"/>
    </location>
</feature>
<dbReference type="Pfam" id="PF13831">
    <property type="entry name" value="PHD_2"/>
    <property type="match status" value="1"/>
</dbReference>
<evidence type="ECO:0000256" key="2">
    <source>
        <dbReference type="ARBA" id="ARBA00022771"/>
    </source>
</evidence>
<dbReference type="PANTHER" id="PTHR47672:SF1">
    <property type="entry name" value="E3 UBIQUITIN-PROTEIN LIGASE SNT2"/>
    <property type="match status" value="1"/>
</dbReference>
<feature type="compositionally biased region" description="Pro residues" evidence="6">
    <location>
        <begin position="785"/>
        <end position="794"/>
    </location>
</feature>
<feature type="region of interest" description="Disordered" evidence="6">
    <location>
        <begin position="1110"/>
        <end position="1200"/>
    </location>
</feature>
<feature type="compositionally biased region" description="Polar residues" evidence="6">
    <location>
        <begin position="1960"/>
        <end position="1969"/>
    </location>
</feature>
<feature type="region of interest" description="Disordered" evidence="6">
    <location>
        <begin position="782"/>
        <end position="829"/>
    </location>
</feature>
<dbReference type="GO" id="GO:0008270">
    <property type="term" value="F:zinc ion binding"/>
    <property type="evidence" value="ECO:0007669"/>
    <property type="project" value="UniProtKB-KW"/>
</dbReference>
<dbReference type="Pfam" id="PF13832">
    <property type="entry name" value="zf-HC5HC2H_2"/>
    <property type="match status" value="1"/>
</dbReference>
<evidence type="ECO:0000259" key="7">
    <source>
        <dbReference type="PROSITE" id="PS50016"/>
    </source>
</evidence>
<evidence type="ECO:0000313" key="11">
    <source>
        <dbReference type="EMBL" id="ERS99861.1"/>
    </source>
</evidence>
<feature type="compositionally biased region" description="Low complexity" evidence="6">
    <location>
        <begin position="94"/>
        <end position="107"/>
    </location>
</feature>
<protein>
    <submittedName>
        <fullName evidence="11">Uncharacterized protein</fullName>
    </submittedName>
</protein>
<dbReference type="InterPro" id="IPR019787">
    <property type="entry name" value="Znf_PHD-finger"/>
</dbReference>
<feature type="compositionally biased region" description="Low complexity" evidence="6">
    <location>
        <begin position="1906"/>
        <end position="1920"/>
    </location>
</feature>
<evidence type="ECO:0000256" key="4">
    <source>
        <dbReference type="ARBA" id="ARBA00023242"/>
    </source>
</evidence>
<evidence type="ECO:0000259" key="9">
    <source>
        <dbReference type="PROSITE" id="PS51156"/>
    </source>
</evidence>
<dbReference type="AlphaFoldDB" id="U7PY34"/>
<dbReference type="InterPro" id="IPR000949">
    <property type="entry name" value="ELM2_dom"/>
</dbReference>
<dbReference type="STRING" id="1391915.U7PY34"/>
<dbReference type="OrthoDB" id="336088at2759"/>
<dbReference type="InterPro" id="IPR029617">
    <property type="entry name" value="Snt2"/>
</dbReference>
<name>U7PY34_SPOS1</name>
<feature type="compositionally biased region" description="Low complexity" evidence="6">
    <location>
        <begin position="1136"/>
        <end position="1153"/>
    </location>
</feature>
<feature type="compositionally biased region" description="Low complexity" evidence="6">
    <location>
        <begin position="797"/>
        <end position="809"/>
    </location>
</feature>
<feature type="compositionally biased region" description="Low complexity" evidence="6">
    <location>
        <begin position="609"/>
        <end position="627"/>
    </location>
</feature>